<dbReference type="KEGG" id="dwi:6644796"/>
<feature type="transmembrane region" description="Helical" evidence="8">
    <location>
        <begin position="312"/>
        <end position="335"/>
    </location>
</feature>
<dbReference type="HOGENOM" id="CLU_024760_0_0_1"/>
<name>B4N2J4_DROWI</name>
<keyword evidence="3 8" id="KW-0812">Transmembrane</keyword>
<keyword evidence="7" id="KW-0325">Glycoprotein</keyword>
<evidence type="ECO:0000256" key="8">
    <source>
        <dbReference type="SAM" id="Phobius"/>
    </source>
</evidence>
<accession>B4N2J4</accession>
<evidence type="ECO:0000256" key="7">
    <source>
        <dbReference type="ARBA" id="ARBA00023180"/>
    </source>
</evidence>
<dbReference type="EMBL" id="CH963925">
    <property type="protein sequence ID" value="EDW78583.2"/>
    <property type="molecule type" value="Genomic_DNA"/>
</dbReference>
<gene>
    <name evidence="9" type="primary">Dwil\GK16517</name>
    <name evidence="9" type="ORF">Dwil_GK16517</name>
</gene>
<reference evidence="9 10" key="1">
    <citation type="journal article" date="2007" name="Nature">
        <title>Evolution of genes and genomes on the Drosophila phylogeny.</title>
        <authorList>
            <consortium name="Drosophila 12 Genomes Consortium"/>
            <person name="Clark A.G."/>
            <person name="Eisen M.B."/>
            <person name="Smith D.R."/>
            <person name="Bergman C.M."/>
            <person name="Oliver B."/>
            <person name="Markow T.A."/>
            <person name="Kaufman T.C."/>
            <person name="Kellis M."/>
            <person name="Gelbart W."/>
            <person name="Iyer V.N."/>
            <person name="Pollard D.A."/>
            <person name="Sackton T.B."/>
            <person name="Larracuente A.M."/>
            <person name="Singh N.D."/>
            <person name="Abad J.P."/>
            <person name="Abt D.N."/>
            <person name="Adryan B."/>
            <person name="Aguade M."/>
            <person name="Akashi H."/>
            <person name="Anderson W.W."/>
            <person name="Aquadro C.F."/>
            <person name="Ardell D.H."/>
            <person name="Arguello R."/>
            <person name="Artieri C.G."/>
            <person name="Barbash D.A."/>
            <person name="Barker D."/>
            <person name="Barsanti P."/>
            <person name="Batterham P."/>
            <person name="Batzoglou S."/>
            <person name="Begun D."/>
            <person name="Bhutkar A."/>
            <person name="Blanco E."/>
            <person name="Bosak S.A."/>
            <person name="Bradley R.K."/>
            <person name="Brand A.D."/>
            <person name="Brent M.R."/>
            <person name="Brooks A.N."/>
            <person name="Brown R.H."/>
            <person name="Butlin R.K."/>
            <person name="Caggese C."/>
            <person name="Calvi B.R."/>
            <person name="Bernardo de Carvalho A."/>
            <person name="Caspi A."/>
            <person name="Castrezana S."/>
            <person name="Celniker S.E."/>
            <person name="Chang J.L."/>
            <person name="Chapple C."/>
            <person name="Chatterji S."/>
            <person name="Chinwalla A."/>
            <person name="Civetta A."/>
            <person name="Clifton S.W."/>
            <person name="Comeron J.M."/>
            <person name="Costello J.C."/>
            <person name="Coyne J.A."/>
            <person name="Daub J."/>
            <person name="David R.G."/>
            <person name="Delcher A.L."/>
            <person name="Delehaunty K."/>
            <person name="Do C.B."/>
            <person name="Ebling H."/>
            <person name="Edwards K."/>
            <person name="Eickbush T."/>
            <person name="Evans J.D."/>
            <person name="Filipski A."/>
            <person name="Findeiss S."/>
            <person name="Freyhult E."/>
            <person name="Fulton L."/>
            <person name="Fulton R."/>
            <person name="Garcia A.C."/>
            <person name="Gardiner A."/>
            <person name="Garfield D.A."/>
            <person name="Garvin B.E."/>
            <person name="Gibson G."/>
            <person name="Gilbert D."/>
            <person name="Gnerre S."/>
            <person name="Godfrey J."/>
            <person name="Good R."/>
            <person name="Gotea V."/>
            <person name="Gravely B."/>
            <person name="Greenberg A.J."/>
            <person name="Griffiths-Jones S."/>
            <person name="Gross S."/>
            <person name="Guigo R."/>
            <person name="Gustafson E.A."/>
            <person name="Haerty W."/>
            <person name="Hahn M.W."/>
            <person name="Halligan D.L."/>
            <person name="Halpern A.L."/>
            <person name="Halter G.M."/>
            <person name="Han M.V."/>
            <person name="Heger A."/>
            <person name="Hillier L."/>
            <person name="Hinrichs A.S."/>
            <person name="Holmes I."/>
            <person name="Hoskins R.A."/>
            <person name="Hubisz M.J."/>
            <person name="Hultmark D."/>
            <person name="Huntley M.A."/>
            <person name="Jaffe D.B."/>
            <person name="Jagadeeshan S."/>
            <person name="Jeck W.R."/>
            <person name="Johnson J."/>
            <person name="Jones C.D."/>
            <person name="Jordan W.C."/>
            <person name="Karpen G.H."/>
            <person name="Kataoka E."/>
            <person name="Keightley P.D."/>
            <person name="Kheradpour P."/>
            <person name="Kirkness E.F."/>
            <person name="Koerich L.B."/>
            <person name="Kristiansen K."/>
            <person name="Kudrna D."/>
            <person name="Kulathinal R.J."/>
            <person name="Kumar S."/>
            <person name="Kwok R."/>
            <person name="Lander E."/>
            <person name="Langley C.H."/>
            <person name="Lapoint R."/>
            <person name="Lazzaro B.P."/>
            <person name="Lee S.J."/>
            <person name="Levesque L."/>
            <person name="Li R."/>
            <person name="Lin C.F."/>
            <person name="Lin M.F."/>
            <person name="Lindblad-Toh K."/>
            <person name="Llopart A."/>
            <person name="Long M."/>
            <person name="Low L."/>
            <person name="Lozovsky E."/>
            <person name="Lu J."/>
            <person name="Luo M."/>
            <person name="Machado C.A."/>
            <person name="Makalowski W."/>
            <person name="Marzo M."/>
            <person name="Matsuda M."/>
            <person name="Matzkin L."/>
            <person name="McAllister B."/>
            <person name="McBride C.S."/>
            <person name="McKernan B."/>
            <person name="McKernan K."/>
            <person name="Mendez-Lago M."/>
            <person name="Minx P."/>
            <person name="Mollenhauer M.U."/>
            <person name="Montooth K."/>
            <person name="Mount S.M."/>
            <person name="Mu X."/>
            <person name="Myers E."/>
            <person name="Negre B."/>
            <person name="Newfeld S."/>
            <person name="Nielsen R."/>
            <person name="Noor M.A."/>
            <person name="O'Grady P."/>
            <person name="Pachter L."/>
            <person name="Papaceit M."/>
            <person name="Parisi M.J."/>
            <person name="Parisi M."/>
            <person name="Parts L."/>
            <person name="Pedersen J.S."/>
            <person name="Pesole G."/>
            <person name="Phillippy A.M."/>
            <person name="Ponting C.P."/>
            <person name="Pop M."/>
            <person name="Porcelli D."/>
            <person name="Powell J.R."/>
            <person name="Prohaska S."/>
            <person name="Pruitt K."/>
            <person name="Puig M."/>
            <person name="Quesneville H."/>
            <person name="Ram K.R."/>
            <person name="Rand D."/>
            <person name="Rasmussen M.D."/>
            <person name="Reed L.K."/>
            <person name="Reenan R."/>
            <person name="Reily A."/>
            <person name="Remington K.A."/>
            <person name="Rieger T.T."/>
            <person name="Ritchie M.G."/>
            <person name="Robin C."/>
            <person name="Rogers Y.H."/>
            <person name="Rohde C."/>
            <person name="Rozas J."/>
            <person name="Rubenfield M.J."/>
            <person name="Ruiz A."/>
            <person name="Russo S."/>
            <person name="Salzberg S.L."/>
            <person name="Sanchez-Gracia A."/>
            <person name="Saranga D.J."/>
            <person name="Sato H."/>
            <person name="Schaeffer S.W."/>
            <person name="Schatz M.C."/>
            <person name="Schlenke T."/>
            <person name="Schwartz R."/>
            <person name="Segarra C."/>
            <person name="Singh R.S."/>
            <person name="Sirot L."/>
            <person name="Sirota M."/>
            <person name="Sisneros N.B."/>
            <person name="Smith C.D."/>
            <person name="Smith T.F."/>
            <person name="Spieth J."/>
            <person name="Stage D.E."/>
            <person name="Stark A."/>
            <person name="Stephan W."/>
            <person name="Strausberg R.L."/>
            <person name="Strempel S."/>
            <person name="Sturgill D."/>
            <person name="Sutton G."/>
            <person name="Sutton G.G."/>
            <person name="Tao W."/>
            <person name="Teichmann S."/>
            <person name="Tobari Y.N."/>
            <person name="Tomimura Y."/>
            <person name="Tsolas J.M."/>
            <person name="Valente V.L."/>
            <person name="Venter E."/>
            <person name="Venter J.C."/>
            <person name="Vicario S."/>
            <person name="Vieira F.G."/>
            <person name="Vilella A.J."/>
            <person name="Villasante A."/>
            <person name="Walenz B."/>
            <person name="Wang J."/>
            <person name="Wasserman M."/>
            <person name="Watts T."/>
            <person name="Wilson D."/>
            <person name="Wilson R.K."/>
            <person name="Wing R.A."/>
            <person name="Wolfner M.F."/>
            <person name="Wong A."/>
            <person name="Wong G.K."/>
            <person name="Wu C.I."/>
            <person name="Wu G."/>
            <person name="Yamamoto D."/>
            <person name="Yang H.P."/>
            <person name="Yang S.P."/>
            <person name="Yorke J.A."/>
            <person name="Yoshida K."/>
            <person name="Zdobnov E."/>
            <person name="Zhang P."/>
            <person name="Zhang Y."/>
            <person name="Zimin A.V."/>
            <person name="Baldwin J."/>
            <person name="Abdouelleil A."/>
            <person name="Abdulkadir J."/>
            <person name="Abebe A."/>
            <person name="Abera B."/>
            <person name="Abreu J."/>
            <person name="Acer S.C."/>
            <person name="Aftuck L."/>
            <person name="Alexander A."/>
            <person name="An P."/>
            <person name="Anderson E."/>
            <person name="Anderson S."/>
            <person name="Arachi H."/>
            <person name="Azer M."/>
            <person name="Bachantsang P."/>
            <person name="Barry A."/>
            <person name="Bayul T."/>
            <person name="Berlin A."/>
            <person name="Bessette D."/>
            <person name="Bloom T."/>
            <person name="Blye J."/>
            <person name="Boguslavskiy L."/>
            <person name="Bonnet C."/>
            <person name="Boukhgalter B."/>
            <person name="Bourzgui I."/>
            <person name="Brown A."/>
            <person name="Cahill P."/>
            <person name="Channer S."/>
            <person name="Cheshatsang Y."/>
            <person name="Chuda L."/>
            <person name="Citroen M."/>
            <person name="Collymore A."/>
            <person name="Cooke P."/>
            <person name="Costello M."/>
            <person name="D'Aco K."/>
            <person name="Daza R."/>
            <person name="De Haan G."/>
            <person name="DeGray S."/>
            <person name="DeMaso C."/>
            <person name="Dhargay N."/>
            <person name="Dooley K."/>
            <person name="Dooley E."/>
            <person name="Doricent M."/>
            <person name="Dorje P."/>
            <person name="Dorjee K."/>
            <person name="Dupes A."/>
            <person name="Elong R."/>
            <person name="Falk J."/>
            <person name="Farina A."/>
            <person name="Faro S."/>
            <person name="Ferguson D."/>
            <person name="Fisher S."/>
            <person name="Foley C.D."/>
            <person name="Franke A."/>
            <person name="Friedrich D."/>
            <person name="Gadbois L."/>
            <person name="Gearin G."/>
            <person name="Gearin C.R."/>
            <person name="Giannoukos G."/>
            <person name="Goode T."/>
            <person name="Graham J."/>
            <person name="Grandbois E."/>
            <person name="Grewal S."/>
            <person name="Gyaltsen K."/>
            <person name="Hafez N."/>
            <person name="Hagos B."/>
            <person name="Hall J."/>
            <person name="Henson C."/>
            <person name="Hollinger A."/>
            <person name="Honan T."/>
            <person name="Huard M.D."/>
            <person name="Hughes L."/>
            <person name="Hurhula B."/>
            <person name="Husby M.E."/>
            <person name="Kamat A."/>
            <person name="Kanga B."/>
            <person name="Kashin S."/>
            <person name="Khazanovich D."/>
            <person name="Kisner P."/>
            <person name="Lance K."/>
            <person name="Lara M."/>
            <person name="Lee W."/>
            <person name="Lennon N."/>
            <person name="Letendre F."/>
            <person name="LeVine R."/>
            <person name="Lipovsky A."/>
            <person name="Liu X."/>
            <person name="Liu J."/>
            <person name="Liu S."/>
            <person name="Lokyitsang T."/>
            <person name="Lokyitsang Y."/>
            <person name="Lubonja R."/>
            <person name="Lui A."/>
            <person name="MacDonald P."/>
            <person name="Magnisalis V."/>
            <person name="Maru K."/>
            <person name="Matthews C."/>
            <person name="McCusker W."/>
            <person name="McDonough S."/>
            <person name="Mehta T."/>
            <person name="Meldrim J."/>
            <person name="Meneus L."/>
            <person name="Mihai O."/>
            <person name="Mihalev A."/>
            <person name="Mihova T."/>
            <person name="Mittelman R."/>
            <person name="Mlenga V."/>
            <person name="Montmayeur A."/>
            <person name="Mulrain L."/>
            <person name="Navidi A."/>
            <person name="Naylor J."/>
            <person name="Negash T."/>
            <person name="Nguyen T."/>
            <person name="Nguyen N."/>
            <person name="Nicol R."/>
            <person name="Norbu C."/>
            <person name="Norbu N."/>
            <person name="Novod N."/>
            <person name="O'Neill B."/>
            <person name="Osman S."/>
            <person name="Markiewicz E."/>
            <person name="Oyono O.L."/>
            <person name="Patti C."/>
            <person name="Phunkhang P."/>
            <person name="Pierre F."/>
            <person name="Priest M."/>
            <person name="Raghuraman S."/>
            <person name="Rege F."/>
            <person name="Reyes R."/>
            <person name="Rise C."/>
            <person name="Rogov P."/>
            <person name="Ross K."/>
            <person name="Ryan E."/>
            <person name="Settipalli S."/>
            <person name="Shea T."/>
            <person name="Sherpa N."/>
            <person name="Shi L."/>
            <person name="Shih D."/>
            <person name="Sparrow T."/>
            <person name="Spaulding J."/>
            <person name="Stalker J."/>
            <person name="Stange-Thomann N."/>
            <person name="Stavropoulos S."/>
            <person name="Stone C."/>
            <person name="Strader C."/>
            <person name="Tesfaye S."/>
            <person name="Thomson T."/>
            <person name="Thoulutsang Y."/>
            <person name="Thoulutsang D."/>
            <person name="Topham K."/>
            <person name="Topping I."/>
            <person name="Tsamla T."/>
            <person name="Vassiliev H."/>
            <person name="Vo A."/>
            <person name="Wangchuk T."/>
            <person name="Wangdi T."/>
            <person name="Weiand M."/>
            <person name="Wilkinson J."/>
            <person name="Wilson A."/>
            <person name="Yadav S."/>
            <person name="Young G."/>
            <person name="Yu Q."/>
            <person name="Zembek L."/>
            <person name="Zhong D."/>
            <person name="Zimmer A."/>
            <person name="Zwirko Z."/>
            <person name="Jaffe D.B."/>
            <person name="Alvarez P."/>
            <person name="Brockman W."/>
            <person name="Butler J."/>
            <person name="Chin C."/>
            <person name="Gnerre S."/>
            <person name="Grabherr M."/>
            <person name="Kleber M."/>
            <person name="Mauceli E."/>
            <person name="MacCallum I."/>
        </authorList>
    </citation>
    <scope>NUCLEOTIDE SEQUENCE [LARGE SCALE GENOMIC DNA]</scope>
    <source>
        <strain evidence="10">Tucson 14030-0811.24</strain>
    </source>
</reference>
<evidence type="ECO:0000256" key="4">
    <source>
        <dbReference type="ARBA" id="ARBA00022989"/>
    </source>
</evidence>
<keyword evidence="6" id="KW-0675">Receptor</keyword>
<dbReference type="FunCoup" id="B4N2J4">
    <property type="interactions" value="27"/>
</dbReference>
<dbReference type="OrthoDB" id="8195814at2759"/>
<organism evidence="9 10">
    <name type="scientific">Drosophila willistoni</name>
    <name type="common">Fruit fly</name>
    <dbReference type="NCBI Taxonomy" id="7260"/>
    <lineage>
        <taxon>Eukaryota</taxon>
        <taxon>Metazoa</taxon>
        <taxon>Ecdysozoa</taxon>
        <taxon>Arthropoda</taxon>
        <taxon>Hexapoda</taxon>
        <taxon>Insecta</taxon>
        <taxon>Pterygota</taxon>
        <taxon>Neoptera</taxon>
        <taxon>Endopterygota</taxon>
        <taxon>Diptera</taxon>
        <taxon>Brachycera</taxon>
        <taxon>Muscomorpha</taxon>
        <taxon>Ephydroidea</taxon>
        <taxon>Drosophilidae</taxon>
        <taxon>Drosophila</taxon>
        <taxon>Sophophora</taxon>
    </lineage>
</organism>
<protein>
    <recommendedName>
        <fullName evidence="11">Ionotropic glutamate receptor L-glutamate and glycine-binding domain-containing protein</fullName>
    </recommendedName>
</protein>
<evidence type="ECO:0000256" key="6">
    <source>
        <dbReference type="ARBA" id="ARBA00023170"/>
    </source>
</evidence>
<evidence type="ECO:0000313" key="9">
    <source>
        <dbReference type="EMBL" id="EDW78583.2"/>
    </source>
</evidence>
<dbReference type="InterPro" id="IPR052192">
    <property type="entry name" value="Insect_Ionotropic_Sensory_Rcpt"/>
</dbReference>
<keyword evidence="10" id="KW-1185">Reference proteome</keyword>
<dbReference type="Proteomes" id="UP000007798">
    <property type="component" value="Unassembled WGS sequence"/>
</dbReference>
<keyword evidence="4 8" id="KW-1133">Transmembrane helix</keyword>
<comment type="subcellular location">
    <subcellularLocation>
        <location evidence="1">Cell membrane</location>
        <topology evidence="1">Multi-pass membrane protein</topology>
    </subcellularLocation>
</comment>
<dbReference type="Gene3D" id="3.40.190.10">
    <property type="entry name" value="Periplasmic binding protein-like II"/>
    <property type="match status" value="1"/>
</dbReference>
<evidence type="ECO:0000256" key="3">
    <source>
        <dbReference type="ARBA" id="ARBA00022692"/>
    </source>
</evidence>
<evidence type="ECO:0000256" key="2">
    <source>
        <dbReference type="ARBA" id="ARBA00022475"/>
    </source>
</evidence>
<dbReference type="PANTHER" id="PTHR42643:SF38">
    <property type="entry name" value="IONOTROPIC RECEPTOR 100A"/>
    <property type="match status" value="1"/>
</dbReference>
<sequence length="617" mass="70998">MELNDLMIMPTRDVLQLHVRLRTNADASNIYVQWFLNHSQLPIIVQMGQEWQLNEQNRLANKEQEQDQDLEPEQNPDNRLNIAMVTSLTEFISTPMPTSRAGIYFNILEETGADLSPNELMLLEQSCRLQWTQHKIYNRYILTTYGIWFYDPFGRIDNGFGRLVSYAGDEILPTLLFHDMRGYPLRVQMFKSVYARPEIDKETGLLVRVTGLDWLVAQMLQERLNFTMVLQQPDKNYFGERSANGSYNGAIGSIIRDGLDICLTGFFVKDYLVQQFMDFTVAVYDDELCIYVPKASRIPQSILPIFAVGYDIWLGFILSAFVCALIWLVLRIINLQLNIVRVHGKRLFQQALAIVVDTWVVWVRVNLSQLPESYAERMFIGSLCLVSVIFGAIFESSLATVYIHPLHYRDIVTLQDLDDSGLKVVYKYTSMADDLFFSETSPLYASLNKKLSWNRDLHADVIDDVARHGGKAGVSRYLSLMLESSHYMLMRRIWIVPECPKYYTISYVMPRDAPWEDAINALLLRLLSAGIIAKWIKDQKSQVDIEMRGKMTEADADDNVVRVLTIEDLQLAFYVVVCGNLFGLLGFLLEHAWQRITVKVKATTFRYPTSSTRPLVD</sequence>
<dbReference type="PANTHER" id="PTHR42643">
    <property type="entry name" value="IONOTROPIC RECEPTOR 20A-RELATED"/>
    <property type="match status" value="1"/>
</dbReference>
<dbReference type="eggNOG" id="ENOG502S09N">
    <property type="taxonomic scope" value="Eukaryota"/>
</dbReference>
<dbReference type="STRING" id="7260.B4N2J4"/>
<evidence type="ECO:0000313" key="10">
    <source>
        <dbReference type="Proteomes" id="UP000007798"/>
    </source>
</evidence>
<dbReference type="GO" id="GO:0005886">
    <property type="term" value="C:plasma membrane"/>
    <property type="evidence" value="ECO:0007669"/>
    <property type="project" value="UniProtKB-SubCell"/>
</dbReference>
<keyword evidence="2" id="KW-1003">Cell membrane</keyword>
<dbReference type="InParanoid" id="B4N2J4"/>
<feature type="transmembrane region" description="Helical" evidence="8">
    <location>
        <begin position="379"/>
        <end position="403"/>
    </location>
</feature>
<feature type="transmembrane region" description="Helical" evidence="8">
    <location>
        <begin position="571"/>
        <end position="589"/>
    </location>
</feature>
<evidence type="ECO:0000256" key="5">
    <source>
        <dbReference type="ARBA" id="ARBA00023136"/>
    </source>
</evidence>
<evidence type="ECO:0000256" key="1">
    <source>
        <dbReference type="ARBA" id="ARBA00004651"/>
    </source>
</evidence>
<dbReference type="SUPFAM" id="SSF53850">
    <property type="entry name" value="Periplasmic binding protein-like II"/>
    <property type="match status" value="1"/>
</dbReference>
<keyword evidence="5 8" id="KW-0472">Membrane</keyword>
<dbReference type="AlphaFoldDB" id="B4N2J4"/>
<proteinExistence type="predicted"/>
<evidence type="ECO:0008006" key="11">
    <source>
        <dbReference type="Google" id="ProtNLM"/>
    </source>
</evidence>
<dbReference type="FunFam" id="3.40.190.10:FF:000289">
    <property type="entry name" value="Ionotropic receptor 10a"/>
    <property type="match status" value="1"/>
</dbReference>